<dbReference type="Proteomes" id="UP000476411">
    <property type="component" value="Chromosome"/>
</dbReference>
<dbReference type="KEGG" id="chih:GWR21_17455"/>
<dbReference type="Gene3D" id="3.20.80.10">
    <property type="entry name" value="Regulatory factor, effector binding domain"/>
    <property type="match status" value="1"/>
</dbReference>
<dbReference type="PIRSF" id="PIRSF031644">
    <property type="entry name" value="UCP031644"/>
    <property type="match status" value="1"/>
</dbReference>
<dbReference type="Pfam" id="PF06445">
    <property type="entry name" value="GyrI-like"/>
    <property type="match status" value="1"/>
</dbReference>
<dbReference type="InterPro" id="IPR029442">
    <property type="entry name" value="GyrI-like"/>
</dbReference>
<dbReference type="EMBL" id="CP048113">
    <property type="protein sequence ID" value="QHS64034.1"/>
    <property type="molecule type" value="Genomic_DNA"/>
</dbReference>
<gene>
    <name evidence="2" type="ORF">GWR21_17455</name>
</gene>
<organism evidence="2 3">
    <name type="scientific">Chitinophaga agri</name>
    <dbReference type="NCBI Taxonomy" id="2703787"/>
    <lineage>
        <taxon>Bacteria</taxon>
        <taxon>Pseudomonadati</taxon>
        <taxon>Bacteroidota</taxon>
        <taxon>Chitinophagia</taxon>
        <taxon>Chitinophagales</taxon>
        <taxon>Chitinophagaceae</taxon>
        <taxon>Chitinophaga</taxon>
    </lineage>
</organism>
<feature type="domain" description="GyrI-like small molecule binding" evidence="1">
    <location>
        <begin position="25"/>
        <end position="195"/>
    </location>
</feature>
<sequence length="199" mass="22574">MLKTDLTKVHKELYTAKSQPALIFVPAGHYVAITGKGDPDGPVFAESTQALYTAAYSVKNAYKQAGQDFTVSKLEGTWWVEQEGYPRDAPREEWHWQLLIRMPDYVTSTIVQHALKTAFQKKQLPLLQKVSLVTLAEGRSVQILHTGPYSEEPATLKVMEHFIKEEGLVYNGRHHEIYLSDPRKTAPAKMKTILRQPVK</sequence>
<evidence type="ECO:0000313" key="3">
    <source>
        <dbReference type="Proteomes" id="UP000476411"/>
    </source>
</evidence>
<accession>A0A6B9ZQI5</accession>
<dbReference type="InterPro" id="IPR011256">
    <property type="entry name" value="Reg_factor_effector_dom_sf"/>
</dbReference>
<evidence type="ECO:0000259" key="1">
    <source>
        <dbReference type="Pfam" id="PF06445"/>
    </source>
</evidence>
<name>A0A6B9ZQI5_9BACT</name>
<evidence type="ECO:0000313" key="2">
    <source>
        <dbReference type="EMBL" id="QHS64034.1"/>
    </source>
</evidence>
<dbReference type="AlphaFoldDB" id="A0A6B9ZQI5"/>
<proteinExistence type="predicted"/>
<protein>
    <recommendedName>
        <fullName evidence="1">GyrI-like small molecule binding domain-containing protein</fullName>
    </recommendedName>
</protein>
<keyword evidence="3" id="KW-1185">Reference proteome</keyword>
<dbReference type="InterPro" id="IPR008319">
    <property type="entry name" value="GyrI-like_CCH_Lin2189-like"/>
</dbReference>
<reference evidence="2 3" key="1">
    <citation type="submission" date="2020-01" db="EMBL/GenBank/DDBJ databases">
        <title>Complete genome sequence of Chitinophaga sp. H33E-04 isolated from quinoa roots.</title>
        <authorList>
            <person name="Weon H.-Y."/>
            <person name="Lee S.A."/>
        </authorList>
    </citation>
    <scope>NUCLEOTIDE SEQUENCE [LARGE SCALE GENOMIC DNA]</scope>
    <source>
        <strain evidence="2 3">H33E-04</strain>
    </source>
</reference>
<dbReference type="SUPFAM" id="SSF55136">
    <property type="entry name" value="Probable bacterial effector-binding domain"/>
    <property type="match status" value="1"/>
</dbReference>